<feature type="transmembrane region" description="Helical" evidence="1">
    <location>
        <begin position="110"/>
        <end position="129"/>
    </location>
</feature>
<reference evidence="2 3" key="1">
    <citation type="journal article" date="2019" name="Nat. Microbiol.">
        <title>Mediterranean grassland soil C-N compound turnover is dependent on rainfall and depth, and is mediated by genomically divergent microorganisms.</title>
        <authorList>
            <person name="Diamond S."/>
            <person name="Andeer P.F."/>
            <person name="Li Z."/>
            <person name="Crits-Christoph A."/>
            <person name="Burstein D."/>
            <person name="Anantharaman K."/>
            <person name="Lane K.R."/>
            <person name="Thomas B.C."/>
            <person name="Pan C."/>
            <person name="Northen T.R."/>
            <person name="Banfield J.F."/>
        </authorList>
    </citation>
    <scope>NUCLEOTIDE SEQUENCE [LARGE SCALE GENOMIC DNA]</scope>
    <source>
        <strain evidence="2">NP_4</strain>
    </source>
</reference>
<evidence type="ECO:0000313" key="2">
    <source>
        <dbReference type="EMBL" id="TMJ01288.1"/>
    </source>
</evidence>
<feature type="transmembrane region" description="Helical" evidence="1">
    <location>
        <begin position="237"/>
        <end position="257"/>
    </location>
</feature>
<name>A0A537KZY3_9BACT</name>
<feature type="transmembrane region" description="Helical" evidence="1">
    <location>
        <begin position="84"/>
        <end position="104"/>
    </location>
</feature>
<evidence type="ECO:0000313" key="3">
    <source>
        <dbReference type="Proteomes" id="UP000319353"/>
    </source>
</evidence>
<dbReference type="AlphaFoldDB" id="A0A537KZY3"/>
<feature type="transmembrane region" description="Helical" evidence="1">
    <location>
        <begin position="383"/>
        <end position="403"/>
    </location>
</feature>
<feature type="transmembrane region" description="Helical" evidence="1">
    <location>
        <begin position="209"/>
        <end position="230"/>
    </location>
</feature>
<feature type="transmembrane region" description="Helical" evidence="1">
    <location>
        <begin position="412"/>
        <end position="429"/>
    </location>
</feature>
<proteinExistence type="predicted"/>
<protein>
    <recommendedName>
        <fullName evidence="4">YfhO family protein</fullName>
    </recommendedName>
</protein>
<dbReference type="Proteomes" id="UP000319353">
    <property type="component" value="Unassembled WGS sequence"/>
</dbReference>
<keyword evidence="1" id="KW-1133">Transmembrane helix</keyword>
<feature type="transmembrane region" description="Helical" evidence="1">
    <location>
        <begin position="187"/>
        <end position="203"/>
    </location>
</feature>
<feature type="transmembrane region" description="Helical" evidence="1">
    <location>
        <begin position="159"/>
        <end position="175"/>
    </location>
</feature>
<dbReference type="EMBL" id="VBAL01000102">
    <property type="protein sequence ID" value="TMJ01288.1"/>
    <property type="molecule type" value="Genomic_DNA"/>
</dbReference>
<keyword evidence="1" id="KW-0812">Transmembrane</keyword>
<gene>
    <name evidence="2" type="ORF">E6H01_08065</name>
</gene>
<evidence type="ECO:0000256" key="1">
    <source>
        <dbReference type="SAM" id="Phobius"/>
    </source>
</evidence>
<sequence length="573" mass="62200">MTDTLGAIAVRRILRPSLLVFLLYLVLSFLLFSQTWLAPATRLVYGEADVREVTWFMGWTPYALAHLQTPLFSTHIDYPTGVNLMWNTALTVPALVLWPLTWAFGPEVSTNAAITLALAVSAWAAYLAARRYVRSRLAAVVAGLVYGFSPLMMSQSPGHIHMTIAFFPPLVLLAFDEILVRRRYPSALIGAGLGLAGAAQLLIGEEVLALTAIVVAIGLVVLALLFRPLVTSRLRDLGLAVAAGAVVFAVLAIYPLWVQLFGPERVVGVLPDPYANNVLAFLVPTRWQALDVAPGLVHLFAGRNIMEEGGAYVGIPLLILLLAVMVAFWSKGIVRLASILAIVAAILSMGSHLQVGGRHTRIPLPWIVLEHSPLLKNIAPPRFMLFSYLMIAILIAVFVDWALSRPGANQRSAWVAVAIFALVPLLPSVPYPTDAAVTPSFFLGGAVRRIPVGGVVLVAPFSRSFTSEAMMWQSGAGMSFRMPEGYAYRPGPTGPTRDPPPSALQTRMYSIYYDLPRSALSSDELRQMRSDLAGMGAGTIVVGPEPREQEMVDLFTELLSRAPEQTGGVSVWW</sequence>
<organism evidence="2 3">
    <name type="scientific">Candidatus Segetimicrobium genomatis</name>
    <dbReference type="NCBI Taxonomy" id="2569760"/>
    <lineage>
        <taxon>Bacteria</taxon>
        <taxon>Bacillati</taxon>
        <taxon>Candidatus Sysuimicrobiota</taxon>
        <taxon>Candidatus Sysuimicrobiia</taxon>
        <taxon>Candidatus Sysuimicrobiales</taxon>
        <taxon>Candidatus Segetimicrobiaceae</taxon>
        <taxon>Candidatus Segetimicrobium</taxon>
    </lineage>
</organism>
<evidence type="ECO:0008006" key="4">
    <source>
        <dbReference type="Google" id="ProtNLM"/>
    </source>
</evidence>
<feature type="transmembrane region" description="Helical" evidence="1">
    <location>
        <begin position="336"/>
        <end position="355"/>
    </location>
</feature>
<feature type="transmembrane region" description="Helical" evidence="1">
    <location>
        <begin position="12"/>
        <end position="33"/>
    </location>
</feature>
<feature type="transmembrane region" description="Helical" evidence="1">
    <location>
        <begin position="136"/>
        <end position="153"/>
    </location>
</feature>
<comment type="caution">
    <text evidence="2">The sequence shown here is derived from an EMBL/GenBank/DDBJ whole genome shotgun (WGS) entry which is preliminary data.</text>
</comment>
<feature type="transmembrane region" description="Helical" evidence="1">
    <location>
        <begin position="53"/>
        <end position="72"/>
    </location>
</feature>
<feature type="transmembrane region" description="Helical" evidence="1">
    <location>
        <begin position="309"/>
        <end position="329"/>
    </location>
</feature>
<accession>A0A537KZY3</accession>
<keyword evidence="1" id="KW-0472">Membrane</keyword>